<feature type="compositionally biased region" description="Basic residues" evidence="5">
    <location>
        <begin position="18"/>
        <end position="31"/>
    </location>
</feature>
<dbReference type="Gene3D" id="4.10.960.10">
    <property type="entry name" value="Ribosomal protein L3, domain 3"/>
    <property type="match status" value="1"/>
</dbReference>
<keyword evidence="3 4" id="KW-0687">Ribonucleoprotein</keyword>
<dbReference type="GO" id="GO:0006412">
    <property type="term" value="P:translation"/>
    <property type="evidence" value="ECO:0007669"/>
    <property type="project" value="InterPro"/>
</dbReference>
<evidence type="ECO:0000256" key="5">
    <source>
        <dbReference type="SAM" id="MobiDB-lite"/>
    </source>
</evidence>
<gene>
    <name evidence="6" type="ORF">PROFUN_09797</name>
</gene>
<dbReference type="InParanoid" id="A0A2P6NGN0"/>
<dbReference type="GO" id="GO:0003723">
    <property type="term" value="F:RNA binding"/>
    <property type="evidence" value="ECO:0007669"/>
    <property type="project" value="TreeGrafter"/>
</dbReference>
<evidence type="ECO:0000256" key="2">
    <source>
        <dbReference type="ARBA" id="ARBA00022980"/>
    </source>
</evidence>
<dbReference type="AlphaFoldDB" id="A0A2P6NGN0"/>
<dbReference type="InterPro" id="IPR009000">
    <property type="entry name" value="Transl_B-barrel_sf"/>
</dbReference>
<organism evidence="6 7">
    <name type="scientific">Planoprotostelium fungivorum</name>
    <dbReference type="NCBI Taxonomy" id="1890364"/>
    <lineage>
        <taxon>Eukaryota</taxon>
        <taxon>Amoebozoa</taxon>
        <taxon>Evosea</taxon>
        <taxon>Variosea</taxon>
        <taxon>Cavosteliida</taxon>
        <taxon>Cavosteliaceae</taxon>
        <taxon>Planoprotostelium</taxon>
    </lineage>
</organism>
<reference evidence="6 7" key="1">
    <citation type="journal article" date="2018" name="Genome Biol. Evol.">
        <title>Multiple Roots of Fruiting Body Formation in Amoebozoa.</title>
        <authorList>
            <person name="Hillmann F."/>
            <person name="Forbes G."/>
            <person name="Novohradska S."/>
            <person name="Ferling I."/>
            <person name="Riege K."/>
            <person name="Groth M."/>
            <person name="Westermann M."/>
            <person name="Marz M."/>
            <person name="Spaller T."/>
            <person name="Winckler T."/>
            <person name="Schaap P."/>
            <person name="Glockner G."/>
        </authorList>
    </citation>
    <scope>NUCLEOTIDE SEQUENCE [LARGE SCALE GENOMIC DNA]</scope>
    <source>
        <strain evidence="6 7">Jena</strain>
    </source>
</reference>
<evidence type="ECO:0000313" key="7">
    <source>
        <dbReference type="Proteomes" id="UP000241769"/>
    </source>
</evidence>
<dbReference type="GO" id="GO:0003735">
    <property type="term" value="F:structural constituent of ribosome"/>
    <property type="evidence" value="ECO:0007669"/>
    <property type="project" value="InterPro"/>
</dbReference>
<protein>
    <submittedName>
        <fullName evidence="6">60S ribosomal protein L3</fullName>
    </submittedName>
</protein>
<dbReference type="Gene3D" id="2.40.30.10">
    <property type="entry name" value="Translation factors"/>
    <property type="match status" value="1"/>
</dbReference>
<keyword evidence="7" id="KW-1185">Reference proteome</keyword>
<dbReference type="FunFam" id="2.40.30.10:FF:000079">
    <property type="entry name" value="60S ribosomal protein L3"/>
    <property type="match status" value="1"/>
</dbReference>
<dbReference type="STRING" id="1890364.A0A2P6NGN0"/>
<evidence type="ECO:0000313" key="6">
    <source>
        <dbReference type="EMBL" id="PRP83118.1"/>
    </source>
</evidence>
<dbReference type="InterPro" id="IPR019926">
    <property type="entry name" value="Ribosomal_uL3_CS"/>
</dbReference>
<dbReference type="EMBL" id="MDYQ01000089">
    <property type="protein sequence ID" value="PRP83118.1"/>
    <property type="molecule type" value="Genomic_DNA"/>
</dbReference>
<dbReference type="Proteomes" id="UP000241769">
    <property type="component" value="Unassembled WGS sequence"/>
</dbReference>
<keyword evidence="2 4" id="KW-0689">Ribosomal protein</keyword>
<dbReference type="PANTHER" id="PTHR11363">
    <property type="entry name" value="60S RIBOSOMAL PROTEIN L3-RELATED"/>
    <property type="match status" value="1"/>
</dbReference>
<dbReference type="GO" id="GO:0022625">
    <property type="term" value="C:cytosolic large ribosomal subunit"/>
    <property type="evidence" value="ECO:0007669"/>
    <property type="project" value="TreeGrafter"/>
</dbReference>
<dbReference type="PROSITE" id="PS00474">
    <property type="entry name" value="RIBOSOMAL_L3"/>
    <property type="match status" value="1"/>
</dbReference>
<evidence type="ECO:0000256" key="3">
    <source>
        <dbReference type="ARBA" id="ARBA00023274"/>
    </source>
</evidence>
<dbReference type="InterPro" id="IPR000597">
    <property type="entry name" value="Ribosomal_uL3"/>
</dbReference>
<evidence type="ECO:0000256" key="4">
    <source>
        <dbReference type="RuleBase" id="RU003905"/>
    </source>
</evidence>
<sequence length="396" mass="44530">MSHRKFRAPRRGSLGFSPRKRASRLRGKIRSFPKDDQTKAPHLTAFLGYKAGMTHIVRELDRNGSKLHKKEVVEPVTILETPAMVVIGVVGYTETPRGLRALTTVWANFLSDEYRRKYYKRWYASKKKAFTKYTKKVAEKAGSIDKEIARIKKFATVVRVIAHTQARKVGFQKKADVLEIQVNGGDIAAKVDYARSLFEKKVKVSDVFQESEHIDVIGVTKGHGFEGVTARWGTRRLPRKTHKGLRKVACIGAWHPARVSWAVPRAGQRGFHNRTELNKKVYRIGSGANKRNGSTDNDLTRKTITPMGGFSHYGHVTNDFVMVKGSVMGTRKRVITLRKSLVPQTNRVALEQVSLKFIDTSSKFGHGRFQTTLEKRKYFGPRAKTAPATGAPATNA</sequence>
<dbReference type="FunFam" id="3.30.1430.10:FF:000001">
    <property type="entry name" value="60S ribosomal protein L3"/>
    <property type="match status" value="1"/>
</dbReference>
<accession>A0A2P6NGN0</accession>
<comment type="similarity">
    <text evidence="1 4">Belongs to the universal ribosomal protein uL3 family.</text>
</comment>
<dbReference type="FunFam" id="2.40.30.10:FF:000351">
    <property type="entry name" value="Ribosomal protein L3"/>
    <property type="match status" value="1"/>
</dbReference>
<proteinExistence type="inferred from homology"/>
<feature type="compositionally biased region" description="Basic residues" evidence="5">
    <location>
        <begin position="1"/>
        <end position="10"/>
    </location>
</feature>
<name>A0A2P6NGN0_9EUKA</name>
<dbReference type="OrthoDB" id="1611972at2759"/>
<dbReference type="FunCoup" id="A0A2P6NGN0">
    <property type="interactions" value="254"/>
</dbReference>
<dbReference type="SUPFAM" id="SSF50447">
    <property type="entry name" value="Translation proteins"/>
    <property type="match status" value="1"/>
</dbReference>
<comment type="caution">
    <text evidence="6">The sequence shown here is derived from an EMBL/GenBank/DDBJ whole genome shotgun (WGS) entry which is preliminary data.</text>
</comment>
<feature type="region of interest" description="Disordered" evidence="5">
    <location>
        <begin position="1"/>
        <end position="36"/>
    </location>
</feature>
<dbReference type="Pfam" id="PF00297">
    <property type="entry name" value="Ribosomal_L3"/>
    <property type="match status" value="1"/>
</dbReference>
<dbReference type="PANTHER" id="PTHR11363:SF5">
    <property type="entry name" value="LARGE RIBOSOMAL SUBUNIT PROTEIN UL3"/>
    <property type="match status" value="1"/>
</dbReference>
<dbReference type="InterPro" id="IPR045077">
    <property type="entry name" value="L3_arc_euk"/>
</dbReference>
<dbReference type="InterPro" id="IPR044892">
    <property type="entry name" value="Ribosomal_L3_dom_3_arc_sf"/>
</dbReference>
<dbReference type="Gene3D" id="3.30.1430.10">
    <property type="match status" value="1"/>
</dbReference>
<evidence type="ECO:0000256" key="1">
    <source>
        <dbReference type="ARBA" id="ARBA00006540"/>
    </source>
</evidence>
<dbReference type="FunFam" id="4.10.960.10:FF:000002">
    <property type="entry name" value="60S ribosomal protein L3"/>
    <property type="match status" value="1"/>
</dbReference>